<protein>
    <submittedName>
        <fullName evidence="1">Uncharacterized protein</fullName>
    </submittedName>
</protein>
<gene>
    <name evidence="1" type="ORF">RIF29_06509</name>
</gene>
<evidence type="ECO:0000313" key="1">
    <source>
        <dbReference type="EMBL" id="KAK7291399.1"/>
    </source>
</evidence>
<accession>A0AAN9J5X7</accession>
<reference evidence="1 2" key="1">
    <citation type="submission" date="2024-01" db="EMBL/GenBank/DDBJ databases">
        <title>The genomes of 5 underutilized Papilionoideae crops provide insights into root nodulation and disease resistanc.</title>
        <authorList>
            <person name="Yuan L."/>
        </authorList>
    </citation>
    <scope>NUCLEOTIDE SEQUENCE [LARGE SCALE GENOMIC DNA]</scope>
    <source>
        <strain evidence="1">ZHUSHIDOU_FW_LH</strain>
        <tissue evidence="1">Leaf</tissue>
    </source>
</reference>
<dbReference type="AlphaFoldDB" id="A0AAN9J5X7"/>
<dbReference type="Proteomes" id="UP001372338">
    <property type="component" value="Unassembled WGS sequence"/>
</dbReference>
<sequence length="105" mass="12174">MKKHRKNEAYHRLTSIKEVSDCSHSSNNVTMLISPNVKMVEVMPNKIQPKIKLPTNLLKRFRDAYVEGMLCFAENVAHMNNGNICFEKKIHDHDDDDEVRYLTAS</sequence>
<comment type="caution">
    <text evidence="1">The sequence shown here is derived from an EMBL/GenBank/DDBJ whole genome shotgun (WGS) entry which is preliminary data.</text>
</comment>
<evidence type="ECO:0000313" key="2">
    <source>
        <dbReference type="Proteomes" id="UP001372338"/>
    </source>
</evidence>
<proteinExistence type="predicted"/>
<organism evidence="1 2">
    <name type="scientific">Crotalaria pallida</name>
    <name type="common">Smooth rattlebox</name>
    <name type="synonym">Crotalaria striata</name>
    <dbReference type="NCBI Taxonomy" id="3830"/>
    <lineage>
        <taxon>Eukaryota</taxon>
        <taxon>Viridiplantae</taxon>
        <taxon>Streptophyta</taxon>
        <taxon>Embryophyta</taxon>
        <taxon>Tracheophyta</taxon>
        <taxon>Spermatophyta</taxon>
        <taxon>Magnoliopsida</taxon>
        <taxon>eudicotyledons</taxon>
        <taxon>Gunneridae</taxon>
        <taxon>Pentapetalae</taxon>
        <taxon>rosids</taxon>
        <taxon>fabids</taxon>
        <taxon>Fabales</taxon>
        <taxon>Fabaceae</taxon>
        <taxon>Papilionoideae</taxon>
        <taxon>50 kb inversion clade</taxon>
        <taxon>genistoids sensu lato</taxon>
        <taxon>core genistoids</taxon>
        <taxon>Crotalarieae</taxon>
        <taxon>Crotalaria</taxon>
    </lineage>
</organism>
<keyword evidence="2" id="KW-1185">Reference proteome</keyword>
<name>A0AAN9J5X7_CROPI</name>
<dbReference type="EMBL" id="JAYWIO010000001">
    <property type="protein sequence ID" value="KAK7291399.1"/>
    <property type="molecule type" value="Genomic_DNA"/>
</dbReference>